<dbReference type="KEGG" id="celz:E5225_06510"/>
<dbReference type="InterPro" id="IPR015943">
    <property type="entry name" value="WD40/YVTN_repeat-like_dom_sf"/>
</dbReference>
<keyword evidence="2" id="KW-0812">Transmembrane</keyword>
<sequence>MTGARPAARMQLVELADSDDEDAPGPARTAAPEPGQDATTPPAGGTRARVRRWWPAAWVLVLVLAAAVVATQVVARGAAARADAIARLPGFVRPLDAPPAELWRAPATGRTGVVPAAGHVVTVSDASGTWQVRAHDPRNGDVRWDADLVETSPAGFDSVAVSCPPGTRGSALVLCRWTEPRVVYSRSRETADSVPPTRVRALRAQDGAAAGTWSVADPLVGLRRAGDDLVVATVEPDRHVLVERRAGADGGVLWSHRSADVLVTPGSGRIDPSLTVAGGVVVLSGDATTVLDARSGEVVAHGATGRQLVVAPLPDGRFATWASVGGAHLHEADGSRGVPVPGVPVRLAADDRSVGVLLTDLGNRVAALDPDDGTVVWELATSYSPVAAVDGAVVLWGDAALGVADARDGTLLWEHRTGEAIPFAPVTDGRLVLGAEPDGPERWALVARGLRDGVRVWSVPLPVGVTSLEGVGGVLVARTVTEAFVLG</sequence>
<keyword evidence="5" id="KW-1185">Reference proteome</keyword>
<dbReference type="OrthoDB" id="4816500at2"/>
<keyword evidence="2" id="KW-1133">Transmembrane helix</keyword>
<organism evidence="4 5">
    <name type="scientific">Cellulomonas shaoxiangyii</name>
    <dbReference type="NCBI Taxonomy" id="2566013"/>
    <lineage>
        <taxon>Bacteria</taxon>
        <taxon>Bacillati</taxon>
        <taxon>Actinomycetota</taxon>
        <taxon>Actinomycetes</taxon>
        <taxon>Micrococcales</taxon>
        <taxon>Cellulomonadaceae</taxon>
        <taxon>Cellulomonas</taxon>
    </lineage>
</organism>
<dbReference type="RefSeq" id="WP_135974016.1">
    <property type="nucleotide sequence ID" value="NZ_CP039291.1"/>
</dbReference>
<dbReference type="InterPro" id="IPR002372">
    <property type="entry name" value="PQQ_rpt_dom"/>
</dbReference>
<feature type="domain" description="Pyrrolo-quinoline quinone repeat" evidence="3">
    <location>
        <begin position="363"/>
        <end position="459"/>
    </location>
</feature>
<feature type="region of interest" description="Disordered" evidence="1">
    <location>
        <begin position="1"/>
        <end position="47"/>
    </location>
</feature>
<dbReference type="Pfam" id="PF13360">
    <property type="entry name" value="PQQ_2"/>
    <property type="match status" value="1"/>
</dbReference>
<evidence type="ECO:0000256" key="1">
    <source>
        <dbReference type="SAM" id="MobiDB-lite"/>
    </source>
</evidence>
<dbReference type="InterPro" id="IPR011047">
    <property type="entry name" value="Quinoprotein_ADH-like_sf"/>
</dbReference>
<dbReference type="SUPFAM" id="SSF50998">
    <property type="entry name" value="Quinoprotein alcohol dehydrogenase-like"/>
    <property type="match status" value="1"/>
</dbReference>
<evidence type="ECO:0000259" key="3">
    <source>
        <dbReference type="Pfam" id="PF13360"/>
    </source>
</evidence>
<dbReference type="Gene3D" id="2.130.10.10">
    <property type="entry name" value="YVTN repeat-like/Quinoprotein amine dehydrogenase"/>
    <property type="match status" value="2"/>
</dbReference>
<evidence type="ECO:0000256" key="2">
    <source>
        <dbReference type="SAM" id="Phobius"/>
    </source>
</evidence>
<dbReference type="Proteomes" id="UP000296469">
    <property type="component" value="Chromosome"/>
</dbReference>
<evidence type="ECO:0000313" key="4">
    <source>
        <dbReference type="EMBL" id="QCB93256.1"/>
    </source>
</evidence>
<dbReference type="AlphaFoldDB" id="A0A4P7SJH6"/>
<feature type="transmembrane region" description="Helical" evidence="2">
    <location>
        <begin position="56"/>
        <end position="75"/>
    </location>
</feature>
<evidence type="ECO:0000313" key="5">
    <source>
        <dbReference type="Proteomes" id="UP000296469"/>
    </source>
</evidence>
<protein>
    <recommendedName>
        <fullName evidence="3">Pyrrolo-quinoline quinone repeat domain-containing protein</fullName>
    </recommendedName>
</protein>
<gene>
    <name evidence="4" type="ORF">E5225_06510</name>
</gene>
<name>A0A4P7SJH6_9CELL</name>
<keyword evidence="2" id="KW-0472">Membrane</keyword>
<reference evidence="4 5" key="1">
    <citation type="submission" date="2019-04" db="EMBL/GenBank/DDBJ databases">
        <title>Isolation and identification of Cellulomonas shaoxiangyii sp. Nov. isolated from feces of the Tibetan antelopes (Pantholops hodgsonii) in the Qinghai-Tibet plateau of China.</title>
        <authorList>
            <person name="Tian Z."/>
        </authorList>
    </citation>
    <scope>NUCLEOTIDE SEQUENCE [LARGE SCALE GENOMIC DNA]</scope>
    <source>
        <strain evidence="4 5">Z28</strain>
    </source>
</reference>
<dbReference type="EMBL" id="CP039291">
    <property type="protein sequence ID" value="QCB93256.1"/>
    <property type="molecule type" value="Genomic_DNA"/>
</dbReference>
<proteinExistence type="predicted"/>
<accession>A0A4P7SJH6</accession>